<proteinExistence type="predicted"/>
<keyword evidence="2" id="KW-1185">Reference proteome</keyword>
<dbReference type="Proteomes" id="UP000028703">
    <property type="component" value="Unassembled WGS sequence"/>
</dbReference>
<dbReference type="OrthoDB" id="9813214at2"/>
<dbReference type="EMBL" id="JPRO01000011">
    <property type="protein sequence ID" value="KFF02589.1"/>
    <property type="molecule type" value="Genomic_DNA"/>
</dbReference>
<dbReference type="AlphaFoldDB" id="A0A085ZDS5"/>
<comment type="caution">
    <text evidence="1">The sequence shown here is derived from an EMBL/GenBank/DDBJ whole genome shotgun (WGS) entry which is preliminary data.</text>
</comment>
<accession>A0A085ZDS5</accession>
<name>A0A085ZDS5_9FLAO</name>
<dbReference type="eggNOG" id="COG0438">
    <property type="taxonomic scope" value="Bacteria"/>
</dbReference>
<dbReference type="STRING" id="421531.IX38_13420"/>
<dbReference type="RefSeq" id="WP_034705587.1">
    <property type="nucleotide sequence ID" value="NZ_JPRO01000011.1"/>
</dbReference>
<reference evidence="1 2" key="1">
    <citation type="submission" date="2014-07" db="EMBL/GenBank/DDBJ databases">
        <title>Genome of Chryseobacterium luteum DSM 18605.</title>
        <authorList>
            <person name="Stropko S.J."/>
            <person name="Pipes S.E."/>
            <person name="Newman J.D."/>
        </authorList>
    </citation>
    <scope>NUCLEOTIDE SEQUENCE [LARGE SCALE GENOMIC DNA]</scope>
    <source>
        <strain evidence="1 2">DSM 18605</strain>
    </source>
</reference>
<evidence type="ECO:0008006" key="3">
    <source>
        <dbReference type="Google" id="ProtNLM"/>
    </source>
</evidence>
<evidence type="ECO:0000313" key="1">
    <source>
        <dbReference type="EMBL" id="KFF02589.1"/>
    </source>
</evidence>
<evidence type="ECO:0000313" key="2">
    <source>
        <dbReference type="Proteomes" id="UP000028703"/>
    </source>
</evidence>
<organism evidence="1 2">
    <name type="scientific">Chryseobacterium luteum</name>
    <dbReference type="NCBI Taxonomy" id="421531"/>
    <lineage>
        <taxon>Bacteria</taxon>
        <taxon>Pseudomonadati</taxon>
        <taxon>Bacteroidota</taxon>
        <taxon>Flavobacteriia</taxon>
        <taxon>Flavobacteriales</taxon>
        <taxon>Weeksellaceae</taxon>
        <taxon>Chryseobacterium group</taxon>
        <taxon>Chryseobacterium</taxon>
    </lineage>
</organism>
<protein>
    <recommendedName>
        <fullName evidence="3">Glycosyl transferase family 1 domain-containing protein</fullName>
    </recommendedName>
</protein>
<gene>
    <name evidence="1" type="ORF">IX38_13420</name>
</gene>
<dbReference type="SUPFAM" id="SSF53756">
    <property type="entry name" value="UDP-Glycosyltransferase/glycogen phosphorylase"/>
    <property type="match status" value="1"/>
</dbReference>
<dbReference type="Gene3D" id="3.40.50.2000">
    <property type="entry name" value="Glycogen Phosphorylase B"/>
    <property type="match status" value="1"/>
</dbReference>
<sequence>MENKEIVIVHKTSVSDYPPLLAFIRYLNKNNYKIHLILGFEKGNLIEELNSLCYKVHLTDIKPSSNKFLYWLTIRNTFWKIINKNQYQEKLIWIPSADTTLALGKKLLSLNYVLNLYELFDYAPRYLKGLEKYAKNAKLVICSNLDRANILRVWWKLPTTPEVILNKPYSDISERNLPLTDELLKLLEPVKDKKKIIYQGVLFPERELDGICRCINQSEDFALIIMGKETEYLKKLKIICPSIIHIPFVAPPYHLHVTSHADIGILTYDHSSLNNIFCAPNKVWEFSNFGIPMIGNDIPGLINTIDANRMGECIDFNREDRVSKTLHSILENYTEYSRNAKLFYSSYNYDHELDQIMQKL</sequence>